<evidence type="ECO:0000259" key="10">
    <source>
        <dbReference type="PROSITE" id="PS51194"/>
    </source>
</evidence>
<keyword evidence="4 7" id="KW-0067">ATP-binding</keyword>
<feature type="domain" description="Helicase ATP-binding" evidence="9">
    <location>
        <begin position="41"/>
        <end position="215"/>
    </location>
</feature>
<dbReference type="InterPro" id="IPR011545">
    <property type="entry name" value="DEAD/DEAH_box_helicase_dom"/>
</dbReference>
<dbReference type="OrthoDB" id="9785240at2"/>
<dbReference type="InterPro" id="IPR000629">
    <property type="entry name" value="RNA-helicase_DEAD-box_CS"/>
</dbReference>
<evidence type="ECO:0000256" key="6">
    <source>
        <dbReference type="PROSITE-ProRule" id="PRU00552"/>
    </source>
</evidence>
<protein>
    <submittedName>
        <fullName evidence="12">Superfamily II DNA and RNA helicase</fullName>
    </submittedName>
</protein>
<dbReference type="GO" id="GO:0003676">
    <property type="term" value="F:nucleic acid binding"/>
    <property type="evidence" value="ECO:0007669"/>
    <property type="project" value="InterPro"/>
</dbReference>
<dbReference type="CDD" id="cd18787">
    <property type="entry name" value="SF2_C_DEAD"/>
    <property type="match status" value="1"/>
</dbReference>
<dbReference type="PROSITE" id="PS51194">
    <property type="entry name" value="HELICASE_CTER"/>
    <property type="match status" value="1"/>
</dbReference>
<evidence type="ECO:0000313" key="12">
    <source>
        <dbReference type="EMBL" id="GAP44377.1"/>
    </source>
</evidence>
<dbReference type="STRING" id="1678841.TBC1_12181"/>
<dbReference type="PROSITE" id="PS51195">
    <property type="entry name" value="Q_MOTIF"/>
    <property type="match status" value="1"/>
</dbReference>
<keyword evidence="13" id="KW-1185">Reference proteome</keyword>
<evidence type="ECO:0000256" key="1">
    <source>
        <dbReference type="ARBA" id="ARBA00022741"/>
    </source>
</evidence>
<gene>
    <name evidence="12" type="ORF">TBC1_12181</name>
</gene>
<dbReference type="CDD" id="cd00268">
    <property type="entry name" value="DEADc"/>
    <property type="match status" value="1"/>
</dbReference>
<keyword evidence="2 7" id="KW-0378">Hydrolase</keyword>
<dbReference type="EMBL" id="DF968183">
    <property type="protein sequence ID" value="GAP44377.1"/>
    <property type="molecule type" value="Genomic_DNA"/>
</dbReference>
<dbReference type="Gene3D" id="3.40.50.300">
    <property type="entry name" value="P-loop containing nucleotide triphosphate hydrolases"/>
    <property type="match status" value="2"/>
</dbReference>
<dbReference type="Proteomes" id="UP000053091">
    <property type="component" value="Unassembled WGS sequence"/>
</dbReference>
<organism evidence="12">
    <name type="scientific">Lentimicrobium saccharophilum</name>
    <dbReference type="NCBI Taxonomy" id="1678841"/>
    <lineage>
        <taxon>Bacteria</taxon>
        <taxon>Pseudomonadati</taxon>
        <taxon>Bacteroidota</taxon>
        <taxon>Bacteroidia</taxon>
        <taxon>Bacteroidales</taxon>
        <taxon>Lentimicrobiaceae</taxon>
        <taxon>Lentimicrobium</taxon>
    </lineage>
</organism>
<dbReference type="PANTHER" id="PTHR47959:SF13">
    <property type="entry name" value="ATP-DEPENDENT RNA HELICASE RHLE"/>
    <property type="match status" value="1"/>
</dbReference>
<dbReference type="AlphaFoldDB" id="A0A0S7C5F7"/>
<name>A0A0S7C5F7_9BACT</name>
<dbReference type="RefSeq" id="WP_062043560.1">
    <property type="nucleotide sequence ID" value="NZ_DF968183.1"/>
</dbReference>
<dbReference type="PROSITE" id="PS00039">
    <property type="entry name" value="DEAD_ATP_HELICASE"/>
    <property type="match status" value="1"/>
</dbReference>
<dbReference type="SMART" id="SM00490">
    <property type="entry name" value="HELICc"/>
    <property type="match status" value="1"/>
</dbReference>
<evidence type="ECO:0000256" key="4">
    <source>
        <dbReference type="ARBA" id="ARBA00022840"/>
    </source>
</evidence>
<dbReference type="InterPro" id="IPR044742">
    <property type="entry name" value="DEAD/DEAH_RhlB"/>
</dbReference>
<feature type="domain" description="DEAD-box RNA helicase Q" evidence="11">
    <location>
        <begin position="10"/>
        <end position="38"/>
    </location>
</feature>
<feature type="region of interest" description="Disordered" evidence="8">
    <location>
        <begin position="376"/>
        <end position="414"/>
    </location>
</feature>
<dbReference type="GO" id="GO:0005829">
    <property type="term" value="C:cytosol"/>
    <property type="evidence" value="ECO:0007669"/>
    <property type="project" value="TreeGrafter"/>
</dbReference>
<dbReference type="InterPro" id="IPR050079">
    <property type="entry name" value="DEAD_box_RNA_helicase"/>
</dbReference>
<evidence type="ECO:0000256" key="2">
    <source>
        <dbReference type="ARBA" id="ARBA00022801"/>
    </source>
</evidence>
<reference evidence="12" key="1">
    <citation type="journal article" date="2015" name="Genome Announc.">
        <title>Draft Genome Sequence of Bacteroidales Strain TBC1, a Novel Isolate from a Methanogenic Wastewater Treatment System.</title>
        <authorList>
            <person name="Tourlousse D.M."/>
            <person name="Matsuura N."/>
            <person name="Sun L."/>
            <person name="Toyonaga M."/>
            <person name="Kuroda K."/>
            <person name="Ohashi A."/>
            <person name="Cruz R."/>
            <person name="Yamaguchi T."/>
            <person name="Sekiguchi Y."/>
        </authorList>
    </citation>
    <scope>NUCLEOTIDE SEQUENCE [LARGE SCALE GENOMIC DNA]</scope>
    <source>
        <strain evidence="12">TBC1</strain>
    </source>
</reference>
<sequence>MEELPEISELSFRHFGFDQSIQDGLDSIGFETPTPIQEKIIPLIMQGRDVIGCAQTGTGKTAAYLLPVLHRVITNPVKGINTMIIAPTRELALQIAQQLEGFSYFMNISSLAIYGGTDGIEWEQQKRALTQGVDIVVATPGKLISFLNMDIVPVSNLQHLILDEADRMLDMGFFDDIMRIISYLPENRSTLLFSATMPPRIRELSKLILKHPEEVNIAISKPAQGILQVAYLVYEKQKTPLLASLIRGRDLPSILVFSSTKSKVKSIAKELKAEGFEVSDIHSDLEQSEREKVLLKFRNRQLQMLVATDVLSRGIDVENISVVINYDVPHDAEDYVHRVGRTARAEQTGIAITFISEDEQYQFSRIEKLIDTVIRKQMPPPELGPGPEYNPKPGQSRPGRRQGNGKNRGKKGAR</sequence>
<evidence type="ECO:0000259" key="11">
    <source>
        <dbReference type="PROSITE" id="PS51195"/>
    </source>
</evidence>
<keyword evidence="1 7" id="KW-0547">Nucleotide-binding</keyword>
<feature type="short sequence motif" description="Q motif" evidence="6">
    <location>
        <begin position="10"/>
        <end position="38"/>
    </location>
</feature>
<evidence type="ECO:0000256" key="3">
    <source>
        <dbReference type="ARBA" id="ARBA00022806"/>
    </source>
</evidence>
<feature type="domain" description="Helicase C-terminal" evidence="10">
    <location>
        <begin position="240"/>
        <end position="386"/>
    </location>
</feature>
<dbReference type="GO" id="GO:0003724">
    <property type="term" value="F:RNA helicase activity"/>
    <property type="evidence" value="ECO:0007669"/>
    <property type="project" value="InterPro"/>
</dbReference>
<evidence type="ECO:0000313" key="13">
    <source>
        <dbReference type="Proteomes" id="UP000053091"/>
    </source>
</evidence>
<dbReference type="GO" id="GO:0005524">
    <property type="term" value="F:ATP binding"/>
    <property type="evidence" value="ECO:0007669"/>
    <property type="project" value="UniProtKB-KW"/>
</dbReference>
<dbReference type="Pfam" id="PF00270">
    <property type="entry name" value="DEAD"/>
    <property type="match status" value="1"/>
</dbReference>
<dbReference type="GO" id="GO:0016787">
    <property type="term" value="F:hydrolase activity"/>
    <property type="evidence" value="ECO:0007669"/>
    <property type="project" value="UniProtKB-KW"/>
</dbReference>
<dbReference type="SUPFAM" id="SSF52540">
    <property type="entry name" value="P-loop containing nucleoside triphosphate hydrolases"/>
    <property type="match status" value="1"/>
</dbReference>
<evidence type="ECO:0000259" key="9">
    <source>
        <dbReference type="PROSITE" id="PS51192"/>
    </source>
</evidence>
<dbReference type="InterPro" id="IPR001650">
    <property type="entry name" value="Helicase_C-like"/>
</dbReference>
<dbReference type="SMART" id="SM00487">
    <property type="entry name" value="DEXDc"/>
    <property type="match status" value="1"/>
</dbReference>
<dbReference type="InterPro" id="IPR014001">
    <property type="entry name" value="Helicase_ATP-bd"/>
</dbReference>
<dbReference type="Pfam" id="PF00271">
    <property type="entry name" value="Helicase_C"/>
    <property type="match status" value="1"/>
</dbReference>
<evidence type="ECO:0000256" key="8">
    <source>
        <dbReference type="SAM" id="MobiDB-lite"/>
    </source>
</evidence>
<evidence type="ECO:0000256" key="5">
    <source>
        <dbReference type="ARBA" id="ARBA00038437"/>
    </source>
</evidence>
<dbReference type="PROSITE" id="PS51192">
    <property type="entry name" value="HELICASE_ATP_BIND_1"/>
    <property type="match status" value="1"/>
</dbReference>
<keyword evidence="3 7" id="KW-0347">Helicase</keyword>
<proteinExistence type="inferred from homology"/>
<evidence type="ECO:0000256" key="7">
    <source>
        <dbReference type="RuleBase" id="RU000492"/>
    </source>
</evidence>
<feature type="compositionally biased region" description="Pro residues" evidence="8">
    <location>
        <begin position="378"/>
        <end position="390"/>
    </location>
</feature>
<dbReference type="InterPro" id="IPR027417">
    <property type="entry name" value="P-loop_NTPase"/>
</dbReference>
<comment type="similarity">
    <text evidence="5 7">Belongs to the DEAD box helicase family.</text>
</comment>
<accession>A0A0S7C5F7</accession>
<dbReference type="PANTHER" id="PTHR47959">
    <property type="entry name" value="ATP-DEPENDENT RNA HELICASE RHLE-RELATED"/>
    <property type="match status" value="1"/>
</dbReference>
<dbReference type="InterPro" id="IPR014014">
    <property type="entry name" value="RNA_helicase_DEAD_Q_motif"/>
</dbReference>